<dbReference type="Proteomes" id="UP001448614">
    <property type="component" value="Unassembled WGS sequence"/>
</dbReference>
<proteinExistence type="predicted"/>
<keyword evidence="1" id="KW-0812">Transmembrane</keyword>
<keyword evidence="1" id="KW-1133">Transmembrane helix</keyword>
<organism evidence="2 3">
    <name type="scientific">Paenarthrobacter nicotinovorans</name>
    <name type="common">Arthrobacter nicotinovorans</name>
    <dbReference type="NCBI Taxonomy" id="29320"/>
    <lineage>
        <taxon>Bacteria</taxon>
        <taxon>Bacillati</taxon>
        <taxon>Actinomycetota</taxon>
        <taxon>Actinomycetes</taxon>
        <taxon>Micrococcales</taxon>
        <taxon>Micrococcaceae</taxon>
        <taxon>Paenarthrobacter</taxon>
    </lineage>
</organism>
<gene>
    <name evidence="2" type="ORF">V3C41_10685</name>
</gene>
<name>A0ABV0GSM9_PAENI</name>
<dbReference type="RefSeq" id="WP_347782534.1">
    <property type="nucleotide sequence ID" value="NZ_JBBMFV010000004.1"/>
</dbReference>
<protein>
    <submittedName>
        <fullName evidence="2">Uncharacterized protein</fullName>
    </submittedName>
</protein>
<evidence type="ECO:0000313" key="3">
    <source>
        <dbReference type="Proteomes" id="UP001448614"/>
    </source>
</evidence>
<feature type="transmembrane region" description="Helical" evidence="1">
    <location>
        <begin position="55"/>
        <end position="72"/>
    </location>
</feature>
<evidence type="ECO:0000313" key="2">
    <source>
        <dbReference type="EMBL" id="MEO3941531.1"/>
    </source>
</evidence>
<sequence length="170" mass="17805">MSSATTFQGDKAQQINEQRVARFAGTIIGVFTFLWAFLISGLMGGNVLATAPWQVASHALSLISALIIHLYCLRLAHRTSASGLLCYAAAAFFFADIALGFQYSPFFGIALIAWAASARRPFLAGTGVLALGAAISARFDHELGGVVVGACGAIILAIAAWPKRSAGTQK</sequence>
<dbReference type="EMBL" id="JBBMFV010000004">
    <property type="protein sequence ID" value="MEO3941531.1"/>
    <property type="molecule type" value="Genomic_DNA"/>
</dbReference>
<feature type="transmembrane region" description="Helical" evidence="1">
    <location>
        <begin position="84"/>
        <end position="103"/>
    </location>
</feature>
<comment type="caution">
    <text evidence="2">The sequence shown here is derived from an EMBL/GenBank/DDBJ whole genome shotgun (WGS) entry which is preliminary data.</text>
</comment>
<accession>A0ABV0GSM9</accession>
<keyword evidence="1" id="KW-0472">Membrane</keyword>
<keyword evidence="3" id="KW-1185">Reference proteome</keyword>
<feature type="transmembrane region" description="Helical" evidence="1">
    <location>
        <begin position="20"/>
        <end position="43"/>
    </location>
</feature>
<reference evidence="2 3" key="1">
    <citation type="journal article" date="2024" name="Appl. Microbiol. Biotechnol.">
        <title>Biosynthetic gene clusters with biotechnological applications in novel Antarctic isolates from Actinomycetota.</title>
        <authorList>
            <person name="Bruna P."/>
            <person name="Nunez-Montero K."/>
            <person name="Contreras M.J."/>
            <person name="Leal K."/>
            <person name="Garcia M."/>
            <person name="Abanto M."/>
            <person name="Barrientos L."/>
        </authorList>
    </citation>
    <scope>NUCLEOTIDE SEQUENCE [LARGE SCALE GENOMIC DNA]</scope>
    <source>
        <strain evidence="2 3">Se16.17</strain>
    </source>
</reference>
<evidence type="ECO:0000256" key="1">
    <source>
        <dbReference type="SAM" id="Phobius"/>
    </source>
</evidence>
<feature type="transmembrane region" description="Helical" evidence="1">
    <location>
        <begin position="143"/>
        <end position="161"/>
    </location>
</feature>
<feature type="transmembrane region" description="Helical" evidence="1">
    <location>
        <begin position="109"/>
        <end position="131"/>
    </location>
</feature>